<proteinExistence type="predicted"/>
<dbReference type="RefSeq" id="WP_069831837.1">
    <property type="nucleotide sequence ID" value="NZ_MDJD01000054.1"/>
</dbReference>
<feature type="signal peptide" evidence="1">
    <location>
        <begin position="1"/>
        <end position="21"/>
    </location>
</feature>
<organism evidence="2 3">
    <name type="scientific">Flavivirga aquatica</name>
    <dbReference type="NCBI Taxonomy" id="1849968"/>
    <lineage>
        <taxon>Bacteria</taxon>
        <taxon>Pseudomonadati</taxon>
        <taxon>Bacteroidota</taxon>
        <taxon>Flavobacteriia</taxon>
        <taxon>Flavobacteriales</taxon>
        <taxon>Flavobacteriaceae</taxon>
        <taxon>Flavivirga</taxon>
    </lineage>
</organism>
<evidence type="ECO:0000256" key="1">
    <source>
        <dbReference type="SAM" id="SignalP"/>
    </source>
</evidence>
<feature type="chain" id="PRO_5009185047" description="DUF306 domain-containing protein" evidence="1">
    <location>
        <begin position="22"/>
        <end position="178"/>
    </location>
</feature>
<dbReference type="EMBL" id="MDJD01000054">
    <property type="protein sequence ID" value="OEJ99154.1"/>
    <property type="molecule type" value="Genomic_DNA"/>
</dbReference>
<sequence>MKKLNLLFSTLIALLVFTACEKDNEALSDTSSNIDKIDNSASISSSKSSGFITNENASSIIDLLTSNNGAAWNIVSFNGDTTLLEGTSLSFELSQFSATGLDVDVTLTNDNGTVNGGRMNIPAFFSDINSPAQLISFIQVAEVSPYLSGLFNVSSQSNESKLILSGIFGGQEIILERS</sequence>
<dbReference type="PROSITE" id="PS51257">
    <property type="entry name" value="PROKAR_LIPOPROTEIN"/>
    <property type="match status" value="1"/>
</dbReference>
<protein>
    <recommendedName>
        <fullName evidence="4">DUF306 domain-containing protein</fullName>
    </recommendedName>
</protein>
<gene>
    <name evidence="2" type="ORF">A8C32_08245</name>
</gene>
<reference evidence="2 3" key="1">
    <citation type="submission" date="2016-05" db="EMBL/GenBank/DDBJ databases">
        <title>Draft Genome Sequence of Algibacter sp. Strain SK-16 Isolated from the Surface Water of Aburatsubo Inlet.</title>
        <authorList>
            <person name="Wong S.-K."/>
            <person name="Yoshizawa S."/>
            <person name="Nakajima Y."/>
            <person name="Ogura Y."/>
            <person name="Tetsuya H."/>
            <person name="Hamasaki K."/>
        </authorList>
    </citation>
    <scope>NUCLEOTIDE SEQUENCE [LARGE SCALE GENOMIC DNA]</scope>
    <source>
        <strain evidence="2 3">SK-16</strain>
    </source>
</reference>
<keyword evidence="1" id="KW-0732">Signal</keyword>
<name>A0A1E5SJ59_9FLAO</name>
<comment type="caution">
    <text evidence="2">The sequence shown here is derived from an EMBL/GenBank/DDBJ whole genome shotgun (WGS) entry which is preliminary data.</text>
</comment>
<evidence type="ECO:0000313" key="3">
    <source>
        <dbReference type="Proteomes" id="UP000095713"/>
    </source>
</evidence>
<dbReference type="AlphaFoldDB" id="A0A1E5SJ59"/>
<accession>A0A1E5SJ59</accession>
<keyword evidence="3" id="KW-1185">Reference proteome</keyword>
<evidence type="ECO:0000313" key="2">
    <source>
        <dbReference type="EMBL" id="OEJ99154.1"/>
    </source>
</evidence>
<dbReference type="Proteomes" id="UP000095713">
    <property type="component" value="Unassembled WGS sequence"/>
</dbReference>
<evidence type="ECO:0008006" key="4">
    <source>
        <dbReference type="Google" id="ProtNLM"/>
    </source>
</evidence>